<evidence type="ECO:0000256" key="1">
    <source>
        <dbReference type="ARBA" id="ARBA00004123"/>
    </source>
</evidence>
<dbReference type="InterPro" id="IPR050279">
    <property type="entry name" value="Plant_def-hormone_signal"/>
</dbReference>
<feature type="domain" description="Bet v I/Major latex protein" evidence="4">
    <location>
        <begin position="16"/>
        <end position="171"/>
    </location>
</feature>
<dbReference type="Gene3D" id="3.30.530.20">
    <property type="match status" value="1"/>
</dbReference>
<organism evidence="5">
    <name type="scientific">Panicum hallii</name>
    <dbReference type="NCBI Taxonomy" id="206008"/>
    <lineage>
        <taxon>Eukaryota</taxon>
        <taxon>Viridiplantae</taxon>
        <taxon>Streptophyta</taxon>
        <taxon>Embryophyta</taxon>
        <taxon>Tracheophyta</taxon>
        <taxon>Spermatophyta</taxon>
        <taxon>Magnoliopsida</taxon>
        <taxon>Liliopsida</taxon>
        <taxon>Poales</taxon>
        <taxon>Poaceae</taxon>
        <taxon>PACMAD clade</taxon>
        <taxon>Panicoideae</taxon>
        <taxon>Panicodae</taxon>
        <taxon>Paniceae</taxon>
        <taxon>Panicinae</taxon>
        <taxon>Panicum</taxon>
        <taxon>Panicum sect. Panicum</taxon>
    </lineage>
</organism>
<evidence type="ECO:0000256" key="3">
    <source>
        <dbReference type="SAM" id="SignalP"/>
    </source>
</evidence>
<dbReference type="InterPro" id="IPR000916">
    <property type="entry name" value="Bet_v_I/MLP"/>
</dbReference>
<dbReference type="Pfam" id="PF00407">
    <property type="entry name" value="Bet_v_1"/>
    <property type="match status" value="1"/>
</dbReference>
<sequence length="176" mass="18718">MRTLRIFLHLRLVGTMVVGRVTDECPVAVSVELLWKVVFTGDVSIFTKACVGLVDAVEVDGDGGPGSVTTMKLNPAVGDAKVFKTRLLARDAAARVVKSELVVEGGELAGQMKSQVSEVKVVPAGEGACVVHMTVEYERVDGAPLPPADEAKIVQGYLSLIKKVEEYLVAHPGEFA</sequence>
<feature type="chain" id="PRO_5015683237" description="Bet v I/Major latex protein domain-containing protein" evidence="3">
    <location>
        <begin position="20"/>
        <end position="176"/>
    </location>
</feature>
<protein>
    <recommendedName>
        <fullName evidence="4">Bet v I/Major latex protein domain-containing protein</fullName>
    </recommendedName>
</protein>
<dbReference type="GO" id="GO:0038023">
    <property type="term" value="F:signaling receptor activity"/>
    <property type="evidence" value="ECO:0007669"/>
    <property type="project" value="InterPro"/>
</dbReference>
<dbReference type="SUPFAM" id="SSF55961">
    <property type="entry name" value="Bet v1-like"/>
    <property type="match status" value="1"/>
</dbReference>
<comment type="subcellular location">
    <subcellularLocation>
        <location evidence="1">Nucleus</location>
    </subcellularLocation>
</comment>
<dbReference type="SMART" id="SM01037">
    <property type="entry name" value="Bet_v_1"/>
    <property type="match status" value="1"/>
</dbReference>
<name>A0A2S3HEQ6_9POAL</name>
<dbReference type="InterPro" id="IPR024949">
    <property type="entry name" value="Bet_v_I_allergen"/>
</dbReference>
<dbReference type="GO" id="GO:0005634">
    <property type="term" value="C:nucleus"/>
    <property type="evidence" value="ECO:0007669"/>
    <property type="project" value="UniProtKB-SubCell"/>
</dbReference>
<comment type="similarity">
    <text evidence="2">Belongs to the BetVI family.</text>
</comment>
<feature type="signal peptide" evidence="3">
    <location>
        <begin position="1"/>
        <end position="19"/>
    </location>
</feature>
<dbReference type="PRINTS" id="PR00634">
    <property type="entry name" value="BETALLERGEN"/>
</dbReference>
<dbReference type="PANTHER" id="PTHR31213">
    <property type="entry name" value="OS08G0374000 PROTEIN-RELATED"/>
    <property type="match status" value="1"/>
</dbReference>
<dbReference type="EMBL" id="CM008048">
    <property type="protein sequence ID" value="PAN21308.2"/>
    <property type="molecule type" value="Genomic_DNA"/>
</dbReference>
<dbReference type="GO" id="GO:0006952">
    <property type="term" value="P:defense response"/>
    <property type="evidence" value="ECO:0007669"/>
    <property type="project" value="InterPro"/>
</dbReference>
<dbReference type="PANTHER" id="PTHR31213:SF168">
    <property type="entry name" value="OS12G0555100 PROTEIN"/>
    <property type="match status" value="1"/>
</dbReference>
<dbReference type="Proteomes" id="UP000243499">
    <property type="component" value="Chromosome 3"/>
</dbReference>
<dbReference type="GO" id="GO:0004864">
    <property type="term" value="F:protein phosphatase inhibitor activity"/>
    <property type="evidence" value="ECO:0007669"/>
    <property type="project" value="InterPro"/>
</dbReference>
<accession>A0A2S3HEQ6</accession>
<keyword evidence="3" id="KW-0732">Signal</keyword>
<reference evidence="5" key="1">
    <citation type="submission" date="2018-04" db="EMBL/GenBank/DDBJ databases">
        <title>WGS assembly of Panicum hallii.</title>
        <authorList>
            <person name="Lovell J."/>
            <person name="Jenkins J."/>
            <person name="Lowry D."/>
            <person name="Mamidi S."/>
            <person name="Sreedasyam A."/>
            <person name="Weng X."/>
            <person name="Barry K."/>
            <person name="Bonette J."/>
            <person name="Campitelli B."/>
            <person name="Daum C."/>
            <person name="Gordon S."/>
            <person name="Gould B."/>
            <person name="Lipzen A."/>
            <person name="Macqueen A."/>
            <person name="Palacio-Mejia J."/>
            <person name="Plott C."/>
            <person name="Shakirov E."/>
            <person name="Shu S."/>
            <person name="Yoshinaga Y."/>
            <person name="Zane M."/>
            <person name="Rokhsar D."/>
            <person name="Grimwood J."/>
            <person name="Schmutz J."/>
            <person name="Juenger T."/>
        </authorList>
    </citation>
    <scope>NUCLEOTIDE SEQUENCE [LARGE SCALE GENOMIC DNA]</scope>
    <source>
        <strain evidence="5">FIL2</strain>
    </source>
</reference>
<evidence type="ECO:0000259" key="4">
    <source>
        <dbReference type="SMART" id="SM01037"/>
    </source>
</evidence>
<evidence type="ECO:0000256" key="2">
    <source>
        <dbReference type="ARBA" id="ARBA00009744"/>
    </source>
</evidence>
<dbReference type="FunFam" id="3.30.530.20:FF:000007">
    <property type="entry name" value="Major pollen allergen Bet v 1-A"/>
    <property type="match status" value="1"/>
</dbReference>
<dbReference type="GO" id="GO:0009738">
    <property type="term" value="P:abscisic acid-activated signaling pathway"/>
    <property type="evidence" value="ECO:0007669"/>
    <property type="project" value="InterPro"/>
</dbReference>
<dbReference type="InterPro" id="IPR023393">
    <property type="entry name" value="START-like_dom_sf"/>
</dbReference>
<gene>
    <name evidence="5" type="ORF">PAHAL_3G457200</name>
</gene>
<dbReference type="Gramene" id="PAN21308">
    <property type="protein sequence ID" value="PAN21308"/>
    <property type="gene ID" value="PAHAL_3G457200"/>
</dbReference>
<proteinExistence type="inferred from homology"/>
<dbReference type="GO" id="GO:0005737">
    <property type="term" value="C:cytoplasm"/>
    <property type="evidence" value="ECO:0007669"/>
    <property type="project" value="TreeGrafter"/>
</dbReference>
<evidence type="ECO:0000313" key="5">
    <source>
        <dbReference type="EMBL" id="PAN21308.2"/>
    </source>
</evidence>
<dbReference type="CDD" id="cd07816">
    <property type="entry name" value="Bet_v1-like"/>
    <property type="match status" value="1"/>
</dbReference>
<dbReference type="AlphaFoldDB" id="A0A2S3HEQ6"/>
<dbReference type="GO" id="GO:0010427">
    <property type="term" value="F:abscisic acid binding"/>
    <property type="evidence" value="ECO:0007669"/>
    <property type="project" value="InterPro"/>
</dbReference>